<sequence length="211" mass="24564">MMKCSRDNKRVLYHADYQSVLEQNQKADLIIADPPYNLELADWDKDFDFEVMVNVISQIIKPTGSALIFNILPNVLEIYPFAEKYGLVVQDLMVWAKPNFQVKYLRKKGYVNKNREFILWLSASDTAFFQLKPNEKYHNGIFSYASPAGGFRFQKPKPLIDDLILRHSQPMNTVIDLFAGSGVVAQSCRQWKRIYQGYELDDDLFEKIDLH</sequence>
<evidence type="ECO:0000313" key="7">
    <source>
        <dbReference type="EMBL" id="CEI80718.1"/>
    </source>
</evidence>
<evidence type="ECO:0000259" key="6">
    <source>
        <dbReference type="Pfam" id="PF01555"/>
    </source>
</evidence>
<dbReference type="Proteomes" id="UP000040453">
    <property type="component" value="Unassembled WGS sequence"/>
</dbReference>
<dbReference type="InterPro" id="IPR002941">
    <property type="entry name" value="DNA_methylase_N4/N6"/>
</dbReference>
<dbReference type="GO" id="GO:0008170">
    <property type="term" value="F:N-methyltransferase activity"/>
    <property type="evidence" value="ECO:0007669"/>
    <property type="project" value="InterPro"/>
</dbReference>
<dbReference type="GO" id="GO:0032259">
    <property type="term" value="P:methylation"/>
    <property type="evidence" value="ECO:0007669"/>
    <property type="project" value="UniProtKB-KW"/>
</dbReference>
<comment type="similarity">
    <text evidence="1">Belongs to the N(4)/N(6)-methyltransferase family.</text>
</comment>
<keyword evidence="5" id="KW-0680">Restriction system</keyword>
<accession>A0A0A1MCD3</accession>
<proteinExistence type="inferred from homology"/>
<evidence type="ECO:0000256" key="1">
    <source>
        <dbReference type="ARBA" id="ARBA00006594"/>
    </source>
</evidence>
<evidence type="ECO:0000256" key="5">
    <source>
        <dbReference type="ARBA" id="ARBA00022747"/>
    </source>
</evidence>
<name>A0A0A1MCD3_9BACI</name>
<dbReference type="Gene3D" id="3.40.50.150">
    <property type="entry name" value="Vaccinia Virus protein VP39"/>
    <property type="match status" value="1"/>
</dbReference>
<dbReference type="InterPro" id="IPR002295">
    <property type="entry name" value="N4/N6-MTase_EcoPI_Mod-like"/>
</dbReference>
<dbReference type="SUPFAM" id="SSF53335">
    <property type="entry name" value="S-adenosyl-L-methionine-dependent methyltransferases"/>
    <property type="match status" value="1"/>
</dbReference>
<dbReference type="PRINTS" id="PR00506">
    <property type="entry name" value="D21N6MTFRASE"/>
</dbReference>
<protein>
    <submittedName>
        <fullName evidence="7">Modification methylase DpnIIB</fullName>
    </submittedName>
</protein>
<dbReference type="InterPro" id="IPR002052">
    <property type="entry name" value="DNA_methylase_N6_adenine_CS"/>
</dbReference>
<dbReference type="GO" id="GO:0009307">
    <property type="term" value="P:DNA restriction-modification system"/>
    <property type="evidence" value="ECO:0007669"/>
    <property type="project" value="UniProtKB-KW"/>
</dbReference>
<reference evidence="7 8" key="1">
    <citation type="submission" date="2014-11" db="EMBL/GenBank/DDBJ databases">
        <authorList>
            <person name="Urmite Genomes Urmite Genomes"/>
        </authorList>
    </citation>
    <scope>NUCLEOTIDE SEQUENCE [LARGE SCALE GENOMIC DNA]</scope>
    <source>
        <strain evidence="7 8">Oc5</strain>
    </source>
</reference>
<dbReference type="OrthoDB" id="9800801at2"/>
<gene>
    <name evidence="7" type="primary">dpnA</name>
    <name evidence="7" type="ORF">BN997_00527</name>
</gene>
<evidence type="ECO:0000256" key="2">
    <source>
        <dbReference type="ARBA" id="ARBA00022603"/>
    </source>
</evidence>
<keyword evidence="2 7" id="KW-0489">Methyltransferase</keyword>
<dbReference type="EMBL" id="CDGG01000001">
    <property type="protein sequence ID" value="CEI80718.1"/>
    <property type="molecule type" value="Genomic_DNA"/>
</dbReference>
<organism evidence="7 8">
    <name type="scientific">Oceanobacillus oncorhynchi</name>
    <dbReference type="NCBI Taxonomy" id="545501"/>
    <lineage>
        <taxon>Bacteria</taxon>
        <taxon>Bacillati</taxon>
        <taxon>Bacillota</taxon>
        <taxon>Bacilli</taxon>
        <taxon>Bacillales</taxon>
        <taxon>Bacillaceae</taxon>
        <taxon>Oceanobacillus</taxon>
    </lineage>
</organism>
<keyword evidence="8" id="KW-1185">Reference proteome</keyword>
<dbReference type="InterPro" id="IPR029063">
    <property type="entry name" value="SAM-dependent_MTases_sf"/>
</dbReference>
<evidence type="ECO:0000256" key="3">
    <source>
        <dbReference type="ARBA" id="ARBA00022679"/>
    </source>
</evidence>
<feature type="domain" description="DNA methylase N-4/N-6" evidence="6">
    <location>
        <begin position="28"/>
        <end position="206"/>
    </location>
</feature>
<dbReference type="RefSeq" id="WP_042529401.1">
    <property type="nucleotide sequence ID" value="NZ_CDGG01000001.1"/>
</dbReference>
<keyword evidence="4" id="KW-0949">S-adenosyl-L-methionine</keyword>
<evidence type="ECO:0000256" key="4">
    <source>
        <dbReference type="ARBA" id="ARBA00022691"/>
    </source>
</evidence>
<dbReference type="GO" id="GO:0003677">
    <property type="term" value="F:DNA binding"/>
    <property type="evidence" value="ECO:0007669"/>
    <property type="project" value="InterPro"/>
</dbReference>
<dbReference type="Pfam" id="PF01555">
    <property type="entry name" value="N6_N4_Mtase"/>
    <property type="match status" value="1"/>
</dbReference>
<dbReference type="AlphaFoldDB" id="A0A0A1MCD3"/>
<dbReference type="PROSITE" id="PS00092">
    <property type="entry name" value="N6_MTASE"/>
    <property type="match status" value="1"/>
</dbReference>
<dbReference type="STRING" id="545501.BN997_00527"/>
<evidence type="ECO:0000313" key="8">
    <source>
        <dbReference type="Proteomes" id="UP000040453"/>
    </source>
</evidence>
<keyword evidence="3" id="KW-0808">Transferase</keyword>